<evidence type="ECO:0000313" key="8">
    <source>
        <dbReference type="Ensembl" id="ENSDCDP00010008172.1"/>
    </source>
</evidence>
<dbReference type="InterPro" id="IPR001841">
    <property type="entry name" value="Znf_RING"/>
</dbReference>
<keyword evidence="5" id="KW-0175">Coiled coil</keyword>
<dbReference type="Gene3D" id="3.30.40.10">
    <property type="entry name" value="Zinc/RING finger domain, C3HC4 (zinc finger)"/>
    <property type="match status" value="1"/>
</dbReference>
<dbReference type="Gene3D" id="4.10.830.40">
    <property type="match status" value="1"/>
</dbReference>
<dbReference type="Pfam" id="PF00643">
    <property type="entry name" value="zf-B_box"/>
    <property type="match status" value="1"/>
</dbReference>
<dbReference type="GO" id="GO:0008270">
    <property type="term" value="F:zinc ion binding"/>
    <property type="evidence" value="ECO:0007669"/>
    <property type="project" value="UniProtKB-KW"/>
</dbReference>
<dbReference type="InterPro" id="IPR051051">
    <property type="entry name" value="E3_ubiq-ligase_TRIM/RNF"/>
</dbReference>
<dbReference type="Proteomes" id="UP000694580">
    <property type="component" value="Chromosome 4"/>
</dbReference>
<dbReference type="AlphaFoldDB" id="A0AAY4AGZ9"/>
<reference evidence="8" key="3">
    <citation type="submission" date="2025-09" db="UniProtKB">
        <authorList>
            <consortium name="Ensembl"/>
        </authorList>
    </citation>
    <scope>IDENTIFICATION</scope>
</reference>
<reference evidence="8 9" key="1">
    <citation type="submission" date="2020-06" db="EMBL/GenBank/DDBJ databases">
        <authorList>
            <consortium name="Wellcome Sanger Institute Data Sharing"/>
        </authorList>
    </citation>
    <scope>NUCLEOTIDE SEQUENCE [LARGE SCALE GENOMIC DNA]</scope>
</reference>
<evidence type="ECO:0000256" key="5">
    <source>
        <dbReference type="SAM" id="Coils"/>
    </source>
</evidence>
<name>A0AAY4AGZ9_9TELE</name>
<dbReference type="SMART" id="SM00336">
    <property type="entry name" value="BBOX"/>
    <property type="match status" value="1"/>
</dbReference>
<protein>
    <recommendedName>
        <fullName evidence="10">FinTRIM family, member 67</fullName>
    </recommendedName>
</protein>
<dbReference type="SUPFAM" id="SSF57850">
    <property type="entry name" value="RING/U-box"/>
    <property type="match status" value="1"/>
</dbReference>
<evidence type="ECO:0000256" key="1">
    <source>
        <dbReference type="ARBA" id="ARBA00022723"/>
    </source>
</evidence>
<dbReference type="Ensembl" id="ENSDCDT00010008597.1">
    <property type="protein sequence ID" value="ENSDCDP00010008172.1"/>
    <property type="gene ID" value="ENSDCDG00010003704.1"/>
</dbReference>
<dbReference type="Gene3D" id="3.30.160.60">
    <property type="entry name" value="Classic Zinc Finger"/>
    <property type="match status" value="1"/>
</dbReference>
<dbReference type="InterPro" id="IPR017907">
    <property type="entry name" value="Znf_RING_CS"/>
</dbReference>
<dbReference type="InterPro" id="IPR013083">
    <property type="entry name" value="Znf_RING/FYVE/PHD"/>
</dbReference>
<evidence type="ECO:0000256" key="2">
    <source>
        <dbReference type="ARBA" id="ARBA00022771"/>
    </source>
</evidence>
<sequence length="425" mass="47494">MAQAGVFLEHDQFNCSICLDVLKDPVTIPCGHSYCKGCITGYWDQDDFLGVYGCPQCRQTFSPRPVLGRNTMLADIVEKLKNTGFRDAPSEDSLAALGDVECDVCTGRRNKAVKSCLVCLASYCESHIQPHYESLAFQKHSLVAPFSRLQEKLCPHHDKLLEVFCRTDQHCICYLCLTDKHKGHDTVLAVAEMKDKKNELGEVQRCSQQAIQEREKELDRLKQSMTTLTLSAQAALVESERIFTELVASIERRRSEVKELIRAHERAAMGHADVLLRQLEKEISELKKRDSELLRLTQTEDHISFLQGCHSVRVQPAHADMPKVNPNPSFSPVIGVMSEFQALLEDVCQGGSVNISETVKDITVVECPKPKTDIEPAQATAEIAPVFGLNIPAPTFLGGQVPGFTFSNFGTRPSGSRIKVRRRRR</sequence>
<dbReference type="Pfam" id="PF25600">
    <property type="entry name" value="TRIM_CC"/>
    <property type="match status" value="1"/>
</dbReference>
<evidence type="ECO:0000259" key="6">
    <source>
        <dbReference type="PROSITE" id="PS50089"/>
    </source>
</evidence>
<organism evidence="8 9">
    <name type="scientific">Denticeps clupeoides</name>
    <name type="common">denticle herring</name>
    <dbReference type="NCBI Taxonomy" id="299321"/>
    <lineage>
        <taxon>Eukaryota</taxon>
        <taxon>Metazoa</taxon>
        <taxon>Chordata</taxon>
        <taxon>Craniata</taxon>
        <taxon>Vertebrata</taxon>
        <taxon>Euteleostomi</taxon>
        <taxon>Actinopterygii</taxon>
        <taxon>Neopterygii</taxon>
        <taxon>Teleostei</taxon>
        <taxon>Clupei</taxon>
        <taxon>Clupeiformes</taxon>
        <taxon>Denticipitoidei</taxon>
        <taxon>Denticipitidae</taxon>
        <taxon>Denticeps</taxon>
    </lineage>
</organism>
<dbReference type="PROSITE" id="PS00518">
    <property type="entry name" value="ZF_RING_1"/>
    <property type="match status" value="1"/>
</dbReference>
<dbReference type="SMART" id="SM00184">
    <property type="entry name" value="RING"/>
    <property type="match status" value="1"/>
</dbReference>
<dbReference type="InterPro" id="IPR000315">
    <property type="entry name" value="Znf_B-box"/>
</dbReference>
<feature type="domain" description="RING-type" evidence="6">
    <location>
        <begin position="15"/>
        <end position="58"/>
    </location>
</feature>
<dbReference type="CDD" id="cd19769">
    <property type="entry name" value="Bbox2_TRIM16-like"/>
    <property type="match status" value="1"/>
</dbReference>
<keyword evidence="3" id="KW-0862">Zinc</keyword>
<proteinExistence type="predicted"/>
<evidence type="ECO:0000256" key="4">
    <source>
        <dbReference type="PROSITE-ProRule" id="PRU00024"/>
    </source>
</evidence>
<keyword evidence="2 4" id="KW-0863">Zinc-finger</keyword>
<dbReference type="SUPFAM" id="SSF57845">
    <property type="entry name" value="B-box zinc-binding domain"/>
    <property type="match status" value="1"/>
</dbReference>
<feature type="domain" description="B box-type" evidence="7">
    <location>
        <begin position="149"/>
        <end position="189"/>
    </location>
</feature>
<evidence type="ECO:0000259" key="7">
    <source>
        <dbReference type="PROSITE" id="PS50119"/>
    </source>
</evidence>
<keyword evidence="1" id="KW-0479">Metal-binding</keyword>
<dbReference type="Pfam" id="PF15227">
    <property type="entry name" value="zf-C3HC4_4"/>
    <property type="match status" value="1"/>
</dbReference>
<dbReference type="PROSITE" id="PS50119">
    <property type="entry name" value="ZF_BBOX"/>
    <property type="match status" value="1"/>
</dbReference>
<reference evidence="8" key="2">
    <citation type="submission" date="2025-08" db="UniProtKB">
        <authorList>
            <consortium name="Ensembl"/>
        </authorList>
    </citation>
    <scope>IDENTIFICATION</scope>
</reference>
<dbReference type="InterPro" id="IPR058030">
    <property type="entry name" value="TRIM8/14/16/25/29/45/65_CC"/>
</dbReference>
<accession>A0AAY4AGZ9</accession>
<dbReference type="PANTHER" id="PTHR25465">
    <property type="entry name" value="B-BOX DOMAIN CONTAINING"/>
    <property type="match status" value="1"/>
</dbReference>
<keyword evidence="9" id="KW-1185">Reference proteome</keyword>
<dbReference type="PROSITE" id="PS50089">
    <property type="entry name" value="ZF_RING_2"/>
    <property type="match status" value="1"/>
</dbReference>
<dbReference type="GeneTree" id="ENSGT01150000286931"/>
<gene>
    <name evidence="8" type="primary">LOC114787988</name>
</gene>
<evidence type="ECO:0000256" key="3">
    <source>
        <dbReference type="ARBA" id="ARBA00022833"/>
    </source>
</evidence>
<evidence type="ECO:0000313" key="9">
    <source>
        <dbReference type="Proteomes" id="UP000694580"/>
    </source>
</evidence>
<evidence type="ECO:0008006" key="10">
    <source>
        <dbReference type="Google" id="ProtNLM"/>
    </source>
</evidence>
<dbReference type="CTD" id="336567"/>
<dbReference type="PANTHER" id="PTHR25465:SF75">
    <property type="entry name" value="E3 UBIQUITIN_ISG15 LIGASE TRIM25-RELATED"/>
    <property type="match status" value="1"/>
</dbReference>
<feature type="coiled-coil region" evidence="5">
    <location>
        <begin position="211"/>
        <end position="296"/>
    </location>
</feature>